<keyword evidence="2" id="KW-0378">Hydrolase</keyword>
<dbReference type="OrthoDB" id="9809781at2"/>
<evidence type="ECO:0000313" key="2">
    <source>
        <dbReference type="EMBL" id="THJ32984.1"/>
    </source>
</evidence>
<dbReference type="RefSeq" id="WP_136406586.1">
    <property type="nucleotide sequence ID" value="NZ_SSWX01000012.1"/>
</dbReference>
<dbReference type="EMBL" id="SSWX01000012">
    <property type="protein sequence ID" value="THJ32984.1"/>
    <property type="molecule type" value="Genomic_DNA"/>
</dbReference>
<accession>A0A4S5BKE7</accession>
<dbReference type="AlphaFoldDB" id="A0A4S5BKE7"/>
<dbReference type="PROSITE" id="PS51257">
    <property type="entry name" value="PROKAR_LIPOPROTEIN"/>
    <property type="match status" value="1"/>
</dbReference>
<evidence type="ECO:0000259" key="1">
    <source>
        <dbReference type="Pfam" id="PF09992"/>
    </source>
</evidence>
<proteinExistence type="predicted"/>
<protein>
    <submittedName>
        <fullName evidence="2">Phosphodiester glycosidase family protein</fullName>
    </submittedName>
</protein>
<comment type="caution">
    <text evidence="2">The sequence shown here is derived from an EMBL/GenBank/DDBJ whole genome shotgun (WGS) entry which is preliminary data.</text>
</comment>
<dbReference type="PANTHER" id="PTHR40446">
    <property type="entry name" value="N-ACETYLGLUCOSAMINE-1-PHOSPHODIESTER ALPHA-N-ACETYLGLUCOSAMINIDASE"/>
    <property type="match status" value="1"/>
</dbReference>
<keyword evidence="2" id="KW-0326">Glycosidase</keyword>
<feature type="domain" description="Phosphodiester glycosidase" evidence="1">
    <location>
        <begin position="337"/>
        <end position="529"/>
    </location>
</feature>
<reference evidence="2 3" key="1">
    <citation type="submission" date="2019-04" db="EMBL/GenBank/DDBJ databases">
        <title>Lampropedia sp YIM MLB12 draf genome.</title>
        <authorList>
            <person name="Wang Y.-X."/>
        </authorList>
    </citation>
    <scope>NUCLEOTIDE SEQUENCE [LARGE SCALE GENOMIC DNA]</scope>
    <source>
        <strain evidence="2 3">YIM MLB12</strain>
    </source>
</reference>
<dbReference type="GO" id="GO:0016798">
    <property type="term" value="F:hydrolase activity, acting on glycosyl bonds"/>
    <property type="evidence" value="ECO:0007669"/>
    <property type="project" value="UniProtKB-KW"/>
</dbReference>
<name>A0A4S5BKE7_9BURK</name>
<dbReference type="PANTHER" id="PTHR40446:SF2">
    <property type="entry name" value="N-ACETYLGLUCOSAMINE-1-PHOSPHODIESTER ALPHA-N-ACETYLGLUCOSAMINIDASE"/>
    <property type="match status" value="1"/>
</dbReference>
<gene>
    <name evidence="2" type="ORF">E8K88_10315</name>
</gene>
<dbReference type="InterPro" id="IPR018711">
    <property type="entry name" value="NAGPA"/>
</dbReference>
<dbReference type="Proteomes" id="UP000306236">
    <property type="component" value="Unassembled WGS sequence"/>
</dbReference>
<dbReference type="Pfam" id="PF09992">
    <property type="entry name" value="NAGPA"/>
    <property type="match status" value="1"/>
</dbReference>
<evidence type="ECO:0000313" key="3">
    <source>
        <dbReference type="Proteomes" id="UP000306236"/>
    </source>
</evidence>
<sequence length="533" mass="58271">MSYRFLVVVAIFLSIAGCGSSDEVASSWQVPDLSIGVPDLKQDVVKRDVVEGVEFYDILRGEFGGDSYILSSGVLDSAAVGQYMALLKRLAIDYSLESAAERAPQGNQIGDILRIRSVRNRQDAEDLSRKLQENGLIFNVVYSAQEGLETTGPFKISLLKIDLNQFDGRIVNSLAQKTMQGAETVSAMSVREKSVAGINGGYFVFNDEVGDYGAPAGIYVENGVLLREASNDRPVLIVDNSGDKTNIIFGRSVRTELFLKQGNQYIQLNGLNRKPGLLLNCGGYEGRPLMEPAHDFLCTNSNEVIAFDRNYGAFTPVGDVSELILSPEGSLVDFSKSSGTEIKEGHTYIQFSGNKFFDFNQQETMELVQRVYVDGKEFQLKPGISMVSGGPTLILDGKLADGLRARQGWNPFPRKTESDDQNTDENATLPVGIENREAFYGNWVLRRHPRTAIGLTAENILYMAVVYGRNPGVSEGATITEMSNLMKALGVDHAMNLDGGGSSIMVLNDQPTGPFSDPQERMVSDAIFLVANE</sequence>
<keyword evidence="3" id="KW-1185">Reference proteome</keyword>
<organism evidence="2 3">
    <name type="scientific">Lampropedia aestuarii</name>
    <dbReference type="NCBI Taxonomy" id="2562762"/>
    <lineage>
        <taxon>Bacteria</taxon>
        <taxon>Pseudomonadati</taxon>
        <taxon>Pseudomonadota</taxon>
        <taxon>Betaproteobacteria</taxon>
        <taxon>Burkholderiales</taxon>
        <taxon>Comamonadaceae</taxon>
        <taxon>Lampropedia</taxon>
    </lineage>
</organism>